<proteinExistence type="predicted"/>
<protein>
    <submittedName>
        <fullName evidence="2">Uncharacterized protein</fullName>
    </submittedName>
</protein>
<dbReference type="PATRIC" id="fig|1173022.3.peg.3371"/>
<dbReference type="STRING" id="1173022.Cri9333_3116"/>
<evidence type="ECO:0000313" key="2">
    <source>
        <dbReference type="EMBL" id="AFZ13954.1"/>
    </source>
</evidence>
<accession>K9W2C0</accession>
<organism evidence="2 3">
    <name type="scientific">Crinalium epipsammum PCC 9333</name>
    <dbReference type="NCBI Taxonomy" id="1173022"/>
    <lineage>
        <taxon>Bacteria</taxon>
        <taxon>Bacillati</taxon>
        <taxon>Cyanobacteriota</taxon>
        <taxon>Cyanophyceae</taxon>
        <taxon>Gomontiellales</taxon>
        <taxon>Gomontiellaceae</taxon>
        <taxon>Crinalium</taxon>
    </lineage>
</organism>
<reference evidence="2 3" key="1">
    <citation type="submission" date="2012-06" db="EMBL/GenBank/DDBJ databases">
        <title>Finished chromosome of genome of Crinalium epipsammum PCC 9333.</title>
        <authorList>
            <consortium name="US DOE Joint Genome Institute"/>
            <person name="Gugger M."/>
            <person name="Coursin T."/>
            <person name="Rippka R."/>
            <person name="Tandeau De Marsac N."/>
            <person name="Huntemann M."/>
            <person name="Wei C.-L."/>
            <person name="Han J."/>
            <person name="Detter J.C."/>
            <person name="Han C."/>
            <person name="Tapia R."/>
            <person name="Davenport K."/>
            <person name="Daligault H."/>
            <person name="Erkkila T."/>
            <person name="Gu W."/>
            <person name="Munk A.C.C."/>
            <person name="Teshima H."/>
            <person name="Xu Y."/>
            <person name="Chain P."/>
            <person name="Chen A."/>
            <person name="Krypides N."/>
            <person name="Mavromatis K."/>
            <person name="Markowitz V."/>
            <person name="Szeto E."/>
            <person name="Ivanova N."/>
            <person name="Mikhailova N."/>
            <person name="Ovchinnikova G."/>
            <person name="Pagani I."/>
            <person name="Pati A."/>
            <person name="Goodwin L."/>
            <person name="Peters L."/>
            <person name="Pitluck S."/>
            <person name="Woyke T."/>
            <person name="Kerfeld C."/>
        </authorList>
    </citation>
    <scope>NUCLEOTIDE SEQUENCE [LARGE SCALE GENOMIC DNA]</scope>
    <source>
        <strain evidence="2 3">PCC 9333</strain>
    </source>
</reference>
<dbReference type="EMBL" id="CP003620">
    <property type="protein sequence ID" value="AFZ13954.1"/>
    <property type="molecule type" value="Genomic_DNA"/>
</dbReference>
<dbReference type="eggNOG" id="COG3115">
    <property type="taxonomic scope" value="Bacteria"/>
</dbReference>
<dbReference type="OrthoDB" id="452859at2"/>
<evidence type="ECO:0000256" key="1">
    <source>
        <dbReference type="SAM" id="MobiDB-lite"/>
    </source>
</evidence>
<name>K9W2C0_9CYAN</name>
<keyword evidence="3" id="KW-1185">Reference proteome</keyword>
<evidence type="ECO:0000313" key="3">
    <source>
        <dbReference type="Proteomes" id="UP000010472"/>
    </source>
</evidence>
<feature type="region of interest" description="Disordered" evidence="1">
    <location>
        <begin position="473"/>
        <end position="497"/>
    </location>
</feature>
<dbReference type="AlphaFoldDB" id="K9W2C0"/>
<gene>
    <name evidence="2" type="ORF">Cri9333_3116</name>
</gene>
<dbReference type="KEGG" id="cep:Cri9333_3116"/>
<dbReference type="HOGENOM" id="CLU_008254_0_0_3"/>
<dbReference type="RefSeq" id="WP_015204062.1">
    <property type="nucleotide sequence ID" value="NC_019753.1"/>
</dbReference>
<sequence length="839" mass="93878">MEFWEFLLQKEGDRSWIRPKTTNFEITAGRYRVAAKSSRANAEVEVAVTYQAVGKQLSQRKTKQRSQRTNPEGLMVVIPFTNLNPGIWELCCYSNQKSPVGNWQQALKLEVIPSISETSPQQTLPVEAATYIEDAIAPDRDESNIAAPLSTEIADVTFPDLVIANQTLANASKLIAGSDETIEPVLTSQAQAYQLEVADNHRANTTEVEHSKPTFNVLWDESLLNLEEMLQQVIEPLLEDLDHSESLKYIPNTPAEQPSLVSDLDNFPTAPTVNNIQQFKLTLEQETFVVSSGNQLTLSGKVEVFNNPQLLNLLFQGTLGIRLRDPQNSEILLDVRQPVEEQLPTFKFSCNFKVTINCETRLILGDVTLYDQASIALASHPFTMTVDLEELFDTILAKKNEAIAERLEEELNYSLTQELMLPSEPRYLAQKPTILMDKLLKLVEHPQNPQTLQPSPHQPLPPQIYNPTFKEKNLKSPQLPKLPQRDQALPQGTKNAPDLETTSLIVDSNQPKIAPQPLQPAFNNQHEITPVVNSQPSKEAIIENSIKPEAIIPAYEIASDQLALEASLINNPFEELHSEERFLSRLNALATDGDVSEEIAQELLSIDHQDPYWEVEGATELDREIQAALDFFDNPFSLEPSTTQEVLWQPEEKPQTPNLPVHLPINPSASFDWESLEIVVDDELPAPQETSSAVTTELNSHIQVSQPLLPQVIPSQQFDDQPVPTPELIIPAGELISGDSLTVCVKLPLDAANIYVKLWIKDRQSRFLLDEPRLLVEFLPNDGSLEAIIQLTVPFGSVEINFEAIAVNISTQSESHKVTIERVVVDPEVANLLFEELEV</sequence>
<dbReference type="Proteomes" id="UP000010472">
    <property type="component" value="Chromosome"/>
</dbReference>